<dbReference type="EnsemblMetazoa" id="AATE017242-RA">
    <property type="protein sequence ID" value="AATE017242-PA.1"/>
    <property type="gene ID" value="AATE017242"/>
</dbReference>
<evidence type="ECO:0008006" key="2">
    <source>
        <dbReference type="Google" id="ProtNLM"/>
    </source>
</evidence>
<evidence type="ECO:0000313" key="1">
    <source>
        <dbReference type="EnsemblMetazoa" id="AATE017242-PA.1"/>
    </source>
</evidence>
<reference evidence="1" key="1">
    <citation type="submission" date="2022-08" db="UniProtKB">
        <authorList>
            <consortium name="EnsemblMetazoa"/>
        </authorList>
    </citation>
    <scope>IDENTIFICATION</scope>
    <source>
        <strain evidence="1">EBRO</strain>
    </source>
</reference>
<accession>A0A182JFS0</accession>
<dbReference type="AlphaFoldDB" id="A0A182JFS0"/>
<proteinExistence type="predicted"/>
<protein>
    <recommendedName>
        <fullName evidence="2">VM domain-containing protein</fullName>
    </recommendedName>
</protein>
<organism evidence="1">
    <name type="scientific">Anopheles atroparvus</name>
    <name type="common">European mosquito</name>
    <dbReference type="NCBI Taxonomy" id="41427"/>
    <lineage>
        <taxon>Eukaryota</taxon>
        <taxon>Metazoa</taxon>
        <taxon>Ecdysozoa</taxon>
        <taxon>Arthropoda</taxon>
        <taxon>Hexapoda</taxon>
        <taxon>Insecta</taxon>
        <taxon>Pterygota</taxon>
        <taxon>Neoptera</taxon>
        <taxon>Endopterygota</taxon>
        <taxon>Diptera</taxon>
        <taxon>Nematocera</taxon>
        <taxon>Culicoidea</taxon>
        <taxon>Culicidae</taxon>
        <taxon>Anophelinae</taxon>
        <taxon>Anopheles</taxon>
    </lineage>
</organism>
<sequence>MKIGLVCLVWAAGAMAQCGQESWYGSSRVFVDEVPSVEDRVLSFEEVSNEYYPQNQDRYMRSSRYPPSYGYGNEVQQDSGDWERYSAGPTRKPPRQETPKSRRKYGTYGKSSRTRGYGYKSSPDVNMYGRKKTNRAATPYSDEGPQYGKTTSVTFKALPPKPNCAQNLLIGCTPTVTRVPCSASLPHETYGAGYPGHAPYYPQPPMYHHAPFVHYGPPHPPPYPGYHPHPAAYYPPPTVPQAYAKPTGGGGHGKGSTYKAAPEEEEQIPGFPAPVQENLGESSKVPVISAFNKPSTDAPPTVGSTGPTTAVAVVAGPAATTGNVQEKPASTPNPIALLTTTTVANEDNDEFWAVESNTESSTDAVEVATAR</sequence>
<name>A0A182JFS0_ANOAO</name>
<dbReference type="STRING" id="41427.A0A182JFS0"/>
<dbReference type="VEuPathDB" id="VectorBase:AATE017242"/>